<dbReference type="GO" id="GO:0003743">
    <property type="term" value="F:translation initiation factor activity"/>
    <property type="evidence" value="ECO:0007669"/>
    <property type="project" value="UniProtKB-KW"/>
</dbReference>
<dbReference type="Gene3D" id="3.30.760.10">
    <property type="entry name" value="RNA Cap, Translation Initiation Factor Eif4e"/>
    <property type="match status" value="1"/>
</dbReference>
<proteinExistence type="predicted"/>
<keyword evidence="3" id="KW-0648">Protein biosynthesis</keyword>
<dbReference type="AlphaFoldDB" id="A0A6C0BWH9"/>
<dbReference type="EMBL" id="MN739260">
    <property type="protein sequence ID" value="QHS95889.1"/>
    <property type="molecule type" value="Genomic_DNA"/>
</dbReference>
<dbReference type="PANTHER" id="PTHR11960:SF8">
    <property type="entry name" value="EUKARYOTIC TRANSLATION INITIATION FACTOR 4E1-RELATED"/>
    <property type="match status" value="1"/>
</dbReference>
<name>A0A6C0BWH9_9ZZZZ</name>
<keyword evidence="2" id="KW-0694">RNA-binding</keyword>
<dbReference type="Pfam" id="PF01652">
    <property type="entry name" value="IF4E"/>
    <property type="match status" value="1"/>
</dbReference>
<dbReference type="PANTHER" id="PTHR11960">
    <property type="entry name" value="EUKARYOTIC TRANSLATION INITIATION FACTOR 4E RELATED"/>
    <property type="match status" value="1"/>
</dbReference>
<accession>A0A6C0BWH9</accession>
<sequence length="179" mass="20651">MVTPQPTMATDTPPETTEYHHLLDKWTLWAHLPHDTDWSINSYKVIYDMETVEGTIAIIETLPEVLVKNCMLFIMRHGIKPIWEDPRNRNGGCFSYKISNKNVYDVWRKLTYLLVGETISSQESFVANVTGITISPKKNFCIIKIWMSNCLNQNPAIITSEIRDLSSQGCLFKKHVPEY</sequence>
<dbReference type="GO" id="GO:0016281">
    <property type="term" value="C:eukaryotic translation initiation factor 4F complex"/>
    <property type="evidence" value="ECO:0007669"/>
    <property type="project" value="TreeGrafter"/>
</dbReference>
<evidence type="ECO:0000313" key="4">
    <source>
        <dbReference type="EMBL" id="QHS95889.1"/>
    </source>
</evidence>
<dbReference type="SUPFAM" id="SSF55418">
    <property type="entry name" value="eIF4e-like"/>
    <property type="match status" value="1"/>
</dbReference>
<evidence type="ECO:0000256" key="1">
    <source>
        <dbReference type="ARBA" id="ARBA00022540"/>
    </source>
</evidence>
<evidence type="ECO:0000256" key="2">
    <source>
        <dbReference type="ARBA" id="ARBA00022884"/>
    </source>
</evidence>
<evidence type="ECO:0000256" key="3">
    <source>
        <dbReference type="ARBA" id="ARBA00022917"/>
    </source>
</evidence>
<evidence type="ECO:0008006" key="5">
    <source>
        <dbReference type="Google" id="ProtNLM"/>
    </source>
</evidence>
<keyword evidence="1" id="KW-0396">Initiation factor</keyword>
<dbReference type="InterPro" id="IPR023398">
    <property type="entry name" value="TIF_eIF4e-like"/>
</dbReference>
<protein>
    <recommendedName>
        <fullName evidence="5">Eukaryotic translation initiation factor 4E</fullName>
    </recommendedName>
</protein>
<reference evidence="4" key="1">
    <citation type="journal article" date="2020" name="Nature">
        <title>Giant virus diversity and host interactions through global metagenomics.</title>
        <authorList>
            <person name="Schulz F."/>
            <person name="Roux S."/>
            <person name="Paez-Espino D."/>
            <person name="Jungbluth S."/>
            <person name="Walsh D.A."/>
            <person name="Denef V.J."/>
            <person name="McMahon K.D."/>
            <person name="Konstantinidis K.T."/>
            <person name="Eloe-Fadrosh E.A."/>
            <person name="Kyrpides N.C."/>
            <person name="Woyke T."/>
        </authorList>
    </citation>
    <scope>NUCLEOTIDE SEQUENCE</scope>
    <source>
        <strain evidence="4">GVMAG-M-3300019093-7</strain>
    </source>
</reference>
<organism evidence="4">
    <name type="scientific">viral metagenome</name>
    <dbReference type="NCBI Taxonomy" id="1070528"/>
    <lineage>
        <taxon>unclassified sequences</taxon>
        <taxon>metagenomes</taxon>
        <taxon>organismal metagenomes</taxon>
    </lineage>
</organism>
<dbReference type="GO" id="GO:0000340">
    <property type="term" value="F:RNA 7-methylguanosine cap binding"/>
    <property type="evidence" value="ECO:0007669"/>
    <property type="project" value="TreeGrafter"/>
</dbReference>
<dbReference type="InterPro" id="IPR001040">
    <property type="entry name" value="TIF_eIF_4E"/>
</dbReference>